<feature type="domain" description="DUF4124" evidence="2">
    <location>
        <begin position="24"/>
        <end position="68"/>
    </location>
</feature>
<dbReference type="Gene3D" id="2.60.40.10">
    <property type="entry name" value="Immunoglobulins"/>
    <property type="match status" value="1"/>
</dbReference>
<name>A0A1Q9H0L3_9GAMM</name>
<organism evidence="3 4">
    <name type="scientific">Photobacterium proteolyticum</name>
    <dbReference type="NCBI Taxonomy" id="1903952"/>
    <lineage>
        <taxon>Bacteria</taxon>
        <taxon>Pseudomonadati</taxon>
        <taxon>Pseudomonadota</taxon>
        <taxon>Gammaproteobacteria</taxon>
        <taxon>Vibrionales</taxon>
        <taxon>Vibrionaceae</taxon>
        <taxon>Photobacterium</taxon>
    </lineage>
</organism>
<keyword evidence="1" id="KW-0732">Signal</keyword>
<feature type="signal peptide" evidence="1">
    <location>
        <begin position="1"/>
        <end position="25"/>
    </location>
</feature>
<reference evidence="3 4" key="1">
    <citation type="submission" date="2016-09" db="EMBL/GenBank/DDBJ databases">
        <title>Photobacterium proteolyticum sp. nov. a protease producing bacterium isolated from ocean sediments of Laizhou Bay.</title>
        <authorList>
            <person name="Li Y."/>
        </authorList>
    </citation>
    <scope>NUCLEOTIDE SEQUENCE [LARGE SCALE GENOMIC DNA]</scope>
    <source>
        <strain evidence="3 4">13-12</strain>
    </source>
</reference>
<sequence length="185" mass="20398">MKYIPFQQLATCLLLGLTTAPWLQASPIYTWEDDRGVVHFSDQSNPNANIVDLDVLPAIELQPNPASPPGADKQDIQSSQPITVRLLSPHDQQTLRDNQGIIKVAAATSQTLKKHHRAQLLLNGTPYGSPQSRLNWHLSNIDRGSHTLQVQISNNGKVIASSEVITVYLHRASRLQPQPPAITPK</sequence>
<dbReference type="Pfam" id="PF13511">
    <property type="entry name" value="DUF4124"/>
    <property type="match status" value="1"/>
</dbReference>
<dbReference type="OrthoDB" id="7062774at2"/>
<dbReference type="RefSeq" id="WP_075762175.1">
    <property type="nucleotide sequence ID" value="NZ_MJIL01000045.1"/>
</dbReference>
<evidence type="ECO:0000256" key="1">
    <source>
        <dbReference type="SAM" id="SignalP"/>
    </source>
</evidence>
<keyword evidence="4" id="KW-1185">Reference proteome</keyword>
<dbReference type="InterPro" id="IPR025392">
    <property type="entry name" value="DUF4124"/>
</dbReference>
<evidence type="ECO:0000313" key="4">
    <source>
        <dbReference type="Proteomes" id="UP000186905"/>
    </source>
</evidence>
<dbReference type="EMBL" id="MJIL01000045">
    <property type="protein sequence ID" value="OLQ81077.1"/>
    <property type="molecule type" value="Genomic_DNA"/>
</dbReference>
<dbReference type="Proteomes" id="UP000186905">
    <property type="component" value="Unassembled WGS sequence"/>
</dbReference>
<dbReference type="STRING" id="1903952.BIT28_05770"/>
<feature type="chain" id="PRO_5012751200" description="DUF4124 domain-containing protein" evidence="1">
    <location>
        <begin position="26"/>
        <end position="185"/>
    </location>
</feature>
<evidence type="ECO:0000259" key="2">
    <source>
        <dbReference type="Pfam" id="PF13511"/>
    </source>
</evidence>
<dbReference type="InterPro" id="IPR013783">
    <property type="entry name" value="Ig-like_fold"/>
</dbReference>
<evidence type="ECO:0000313" key="3">
    <source>
        <dbReference type="EMBL" id="OLQ81077.1"/>
    </source>
</evidence>
<accession>A0A1Q9H0L3</accession>
<proteinExistence type="predicted"/>
<gene>
    <name evidence="3" type="ORF">BIT28_05770</name>
</gene>
<dbReference type="AlphaFoldDB" id="A0A1Q9H0L3"/>
<comment type="caution">
    <text evidence="3">The sequence shown here is derived from an EMBL/GenBank/DDBJ whole genome shotgun (WGS) entry which is preliminary data.</text>
</comment>
<protein>
    <recommendedName>
        <fullName evidence="2">DUF4124 domain-containing protein</fullName>
    </recommendedName>
</protein>